<evidence type="ECO:0000313" key="5">
    <source>
        <dbReference type="EMBL" id="GAA4285745.1"/>
    </source>
</evidence>
<comment type="caution">
    <text evidence="5">The sequence shown here is derived from an EMBL/GenBank/DDBJ whole genome shotgun (WGS) entry which is preliminary data.</text>
</comment>
<dbReference type="EMBL" id="BAABBA010000001">
    <property type="protein sequence ID" value="GAA4285745.1"/>
    <property type="molecule type" value="Genomic_DNA"/>
</dbReference>
<keyword evidence="6" id="KW-1185">Reference proteome</keyword>
<dbReference type="InterPro" id="IPR013078">
    <property type="entry name" value="His_Pase_superF_clade-1"/>
</dbReference>
<dbReference type="PANTHER" id="PTHR11931">
    <property type="entry name" value="PHOSPHOGLYCERATE MUTASE"/>
    <property type="match status" value="1"/>
</dbReference>
<dbReference type="Proteomes" id="UP001499841">
    <property type="component" value="Unassembled WGS sequence"/>
</dbReference>
<dbReference type="SUPFAM" id="SSF53254">
    <property type="entry name" value="Phosphoglycerate mutase-like"/>
    <property type="match status" value="1"/>
</dbReference>
<dbReference type="Gene3D" id="3.40.50.1240">
    <property type="entry name" value="Phosphoglycerate mutase-like"/>
    <property type="match status" value="1"/>
</dbReference>
<evidence type="ECO:0000256" key="4">
    <source>
        <dbReference type="RuleBase" id="RU004512"/>
    </source>
</evidence>
<comment type="similarity">
    <text evidence="1">Belongs to the phosphoglycerate mutase family. BPG-dependent PGAM subfamily.</text>
</comment>
<protein>
    <recommendedName>
        <fullName evidence="4">2,3-bisphosphoglycerate-dependent phosphoglycerate mutase</fullName>
        <ecNumber evidence="4">5.4.2.11</ecNumber>
    </recommendedName>
</protein>
<accession>A0ABP8EP65</accession>
<comment type="function">
    <text evidence="4">Catalyzes the interconversion of 2-phosphoglycerate and 3-phosphoglycerate.</text>
</comment>
<evidence type="ECO:0000256" key="2">
    <source>
        <dbReference type="ARBA" id="ARBA00023152"/>
    </source>
</evidence>
<keyword evidence="3" id="KW-0413">Isomerase</keyword>
<comment type="pathway">
    <text evidence="4">Carbohydrate degradation; glycolysis; pyruvate from D-glyceraldehyde 3-phosphate: step 3/5.</text>
</comment>
<dbReference type="RefSeq" id="WP_345036423.1">
    <property type="nucleotide sequence ID" value="NZ_BAABBA010000001.1"/>
</dbReference>
<evidence type="ECO:0000313" key="6">
    <source>
        <dbReference type="Proteomes" id="UP001499841"/>
    </source>
</evidence>
<dbReference type="SMART" id="SM00855">
    <property type="entry name" value="PGAM"/>
    <property type="match status" value="1"/>
</dbReference>
<evidence type="ECO:0000256" key="1">
    <source>
        <dbReference type="ARBA" id="ARBA00006717"/>
    </source>
</evidence>
<dbReference type="EC" id="5.4.2.11" evidence="4"/>
<dbReference type="NCBIfam" id="TIGR01258">
    <property type="entry name" value="pgm_1"/>
    <property type="match status" value="1"/>
</dbReference>
<organism evidence="5 6">
    <name type="scientific">Georgenia daeguensis</name>
    <dbReference type="NCBI Taxonomy" id="908355"/>
    <lineage>
        <taxon>Bacteria</taxon>
        <taxon>Bacillati</taxon>
        <taxon>Actinomycetota</taxon>
        <taxon>Actinomycetes</taxon>
        <taxon>Micrococcales</taxon>
        <taxon>Bogoriellaceae</taxon>
        <taxon>Georgenia</taxon>
    </lineage>
</organism>
<sequence length="252" mass="27366">MHAIGSLVLVRHGESVGNARGLFSGMLDVDLTPAGEEACRVAGARLAGSGWAPDVVVTSELTRGWRTAELIMAALLSPAPILRTWRLNERSYGALSGYSKAEILEEHGPELFLHWRRSYEGRPPALDERTLAVWRSLSPFDRLPAEALAATESLADVVARIRAWLPELDAELRAGRDVLVVAHGNSLRALCAVLDDLTPEELSVLNLPNARPLRYDLVDGGDRLRPRVRGGRYLDPEAARAEALVIASQGGT</sequence>
<dbReference type="CDD" id="cd07067">
    <property type="entry name" value="HP_PGM_like"/>
    <property type="match status" value="1"/>
</dbReference>
<gene>
    <name evidence="5" type="ORF">GCM10022262_01040</name>
</gene>
<keyword evidence="2" id="KW-0324">Glycolysis</keyword>
<name>A0ABP8EP65_9MICO</name>
<dbReference type="InterPro" id="IPR005952">
    <property type="entry name" value="Phosphogly_mut1"/>
</dbReference>
<evidence type="ECO:0000256" key="3">
    <source>
        <dbReference type="ARBA" id="ARBA00023235"/>
    </source>
</evidence>
<proteinExistence type="inferred from homology"/>
<reference evidence="6" key="1">
    <citation type="journal article" date="2019" name="Int. J. Syst. Evol. Microbiol.">
        <title>The Global Catalogue of Microorganisms (GCM) 10K type strain sequencing project: providing services to taxonomists for standard genome sequencing and annotation.</title>
        <authorList>
            <consortium name="The Broad Institute Genomics Platform"/>
            <consortium name="The Broad Institute Genome Sequencing Center for Infectious Disease"/>
            <person name="Wu L."/>
            <person name="Ma J."/>
        </authorList>
    </citation>
    <scope>NUCLEOTIDE SEQUENCE [LARGE SCALE GENOMIC DNA]</scope>
    <source>
        <strain evidence="6">JCM 17459</strain>
    </source>
</reference>
<dbReference type="InterPro" id="IPR001345">
    <property type="entry name" value="PG/BPGM_mutase_AS"/>
</dbReference>
<comment type="catalytic activity">
    <reaction evidence="4">
        <text>(2R)-2-phosphoglycerate = (2R)-3-phosphoglycerate</text>
        <dbReference type="Rhea" id="RHEA:15901"/>
        <dbReference type="ChEBI" id="CHEBI:58272"/>
        <dbReference type="ChEBI" id="CHEBI:58289"/>
        <dbReference type="EC" id="5.4.2.11"/>
    </reaction>
</comment>
<dbReference type="PROSITE" id="PS00175">
    <property type="entry name" value="PG_MUTASE"/>
    <property type="match status" value="1"/>
</dbReference>
<dbReference type="Pfam" id="PF00300">
    <property type="entry name" value="His_Phos_1"/>
    <property type="match status" value="2"/>
</dbReference>
<dbReference type="InterPro" id="IPR029033">
    <property type="entry name" value="His_PPase_superfam"/>
</dbReference>